<dbReference type="InterPro" id="IPR050490">
    <property type="entry name" value="Bact_solute-bd_prot1"/>
</dbReference>
<dbReference type="Gene3D" id="3.40.190.10">
    <property type="entry name" value="Periplasmic binding protein-like II"/>
    <property type="match status" value="2"/>
</dbReference>
<reference evidence="3" key="1">
    <citation type="journal article" date="2020" name="mSystems">
        <title>Genome- and Community-Level Interaction Insights into Carbon Utilization and Element Cycling Functions of Hydrothermarchaeota in Hydrothermal Sediment.</title>
        <authorList>
            <person name="Zhou Z."/>
            <person name="Liu Y."/>
            <person name="Xu W."/>
            <person name="Pan J."/>
            <person name="Luo Z.H."/>
            <person name="Li M."/>
        </authorList>
    </citation>
    <scope>NUCLEOTIDE SEQUENCE [LARGE SCALE GENOMIC DNA]</scope>
    <source>
        <strain evidence="3">SpSt-82</strain>
    </source>
</reference>
<dbReference type="CDD" id="cd13585">
    <property type="entry name" value="PBP2_TMBP_like"/>
    <property type="match status" value="1"/>
</dbReference>
<dbReference type="Pfam" id="PF01547">
    <property type="entry name" value="SBP_bac_1"/>
    <property type="match status" value="1"/>
</dbReference>
<evidence type="ECO:0000313" key="3">
    <source>
        <dbReference type="EMBL" id="HGY39663.1"/>
    </source>
</evidence>
<dbReference type="GO" id="GO:0042597">
    <property type="term" value="C:periplasmic space"/>
    <property type="evidence" value="ECO:0007669"/>
    <property type="project" value="UniProtKB-SubCell"/>
</dbReference>
<sequence length="427" mass="48956">MKRVLYLGICCLVVLGMVGTAAAIELRVMTVWGGLQKEYLDQMFAEYTSLNPEVKISHESVAGTGAAVYIEVLKTAAAAGTAPDVWFNWGGELSGFFADAGYCEPLDEYFEKYGWNKILIPWTIEAVRRNGKLYGVPISSHGMTFWYRKDLWDQLGLTEPKTYKELEELCAKTKAAGIYPLSVAGKYGWMVMRLLDYLLEYTAGPELHDKLNTTEESWDRPEVVEMYRLFKKWADEWIVPGFIQINPDDARMPMYQGQALMVFEGSWMETVFKHDGQDVNNFRFFLHPTEHEPLRISGFPEQFMVNAQSKYKKEALEFINWFIQKDVQQKWLGKALNSTCTIGVYPDKNELPNTYEFRKVLEQLQDVYPPTDQAFPPELMHKYFEIQDSVALGLVTPEDAAKRMQAAIEEYKEETGIKVFGSAPGMR</sequence>
<dbReference type="InterPro" id="IPR006059">
    <property type="entry name" value="SBP"/>
</dbReference>
<accession>A0A7V4WLQ9</accession>
<organism evidence="3">
    <name type="scientific">Candidatus Caldatribacterium saccharofermentans</name>
    <dbReference type="NCBI Taxonomy" id="1454753"/>
    <lineage>
        <taxon>Bacteria</taxon>
        <taxon>Pseudomonadati</taxon>
        <taxon>Atribacterota</taxon>
        <taxon>Atribacteria</taxon>
        <taxon>Atribacterales</taxon>
        <taxon>Candidatus Caldatribacteriaceae</taxon>
        <taxon>Candidatus Caldatribacterium</taxon>
    </lineage>
</organism>
<evidence type="ECO:0000256" key="1">
    <source>
        <dbReference type="ARBA" id="ARBA00004418"/>
    </source>
</evidence>
<dbReference type="SUPFAM" id="SSF53850">
    <property type="entry name" value="Periplasmic binding protein-like II"/>
    <property type="match status" value="1"/>
</dbReference>
<dbReference type="PANTHER" id="PTHR43649">
    <property type="entry name" value="ARABINOSE-BINDING PROTEIN-RELATED"/>
    <property type="match status" value="1"/>
</dbReference>
<protein>
    <submittedName>
        <fullName evidence="3">Carbohydrate ABC transporter substrate-binding protein</fullName>
    </submittedName>
</protein>
<dbReference type="EMBL" id="DTIY01000053">
    <property type="protein sequence ID" value="HGY39663.1"/>
    <property type="molecule type" value="Genomic_DNA"/>
</dbReference>
<dbReference type="AlphaFoldDB" id="A0A7V4WLQ9"/>
<evidence type="ECO:0000256" key="2">
    <source>
        <dbReference type="ARBA" id="ARBA00008520"/>
    </source>
</evidence>
<dbReference type="PANTHER" id="PTHR43649:SF14">
    <property type="entry name" value="BLR3389 PROTEIN"/>
    <property type="match status" value="1"/>
</dbReference>
<name>A0A7V4WLQ9_9BACT</name>
<gene>
    <name evidence="3" type="ORF">ENW11_07665</name>
</gene>
<comment type="caution">
    <text evidence="3">The sequence shown here is derived from an EMBL/GenBank/DDBJ whole genome shotgun (WGS) entry which is preliminary data.</text>
</comment>
<proteinExistence type="inferred from homology"/>
<comment type="subcellular location">
    <subcellularLocation>
        <location evidence="1">Periplasm</location>
    </subcellularLocation>
</comment>
<comment type="similarity">
    <text evidence="2">Belongs to the bacterial solute-binding protein 1 family.</text>
</comment>